<feature type="domain" description="Malonyl-CoA:ACP transacylase (MAT)" evidence="5">
    <location>
        <begin position="5"/>
        <end position="329"/>
    </location>
</feature>
<evidence type="ECO:0000313" key="6">
    <source>
        <dbReference type="EMBL" id="CAB4944903.1"/>
    </source>
</evidence>
<dbReference type="EC" id="2.3.1.39" evidence="1"/>
<dbReference type="PANTHER" id="PTHR42681:SF1">
    <property type="entry name" value="MALONYL-COA-ACYL CARRIER PROTEIN TRANSACYLASE, MITOCHONDRIAL"/>
    <property type="match status" value="1"/>
</dbReference>
<dbReference type="InterPro" id="IPR014043">
    <property type="entry name" value="Acyl_transferase_dom"/>
</dbReference>
<proteinExistence type="predicted"/>
<evidence type="ECO:0000256" key="4">
    <source>
        <dbReference type="ARBA" id="ARBA00048462"/>
    </source>
</evidence>
<dbReference type="InterPro" id="IPR016035">
    <property type="entry name" value="Acyl_Trfase/lysoPLipase"/>
</dbReference>
<organism evidence="6">
    <name type="scientific">freshwater metagenome</name>
    <dbReference type="NCBI Taxonomy" id="449393"/>
    <lineage>
        <taxon>unclassified sequences</taxon>
        <taxon>metagenomes</taxon>
        <taxon>ecological metagenomes</taxon>
    </lineage>
</organism>
<evidence type="ECO:0000313" key="7">
    <source>
        <dbReference type="EMBL" id="CAB5040170.1"/>
    </source>
</evidence>
<keyword evidence="2" id="KW-0808">Transferase</keyword>
<dbReference type="GO" id="GO:0006633">
    <property type="term" value="P:fatty acid biosynthetic process"/>
    <property type="evidence" value="ECO:0007669"/>
    <property type="project" value="TreeGrafter"/>
</dbReference>
<sequence length="395" mass="41088">MLVVVAPGQGAQTPGFLTPWLEVPGFEDRLRWLSAVSGVDLITHGTESDADTIRDTAVAQPLIVGAGLVTLLSLFPHPAEAYGKVAAGAGHSVGEITAAVGAGVINAEQAMVFVRERGKAMAIASAVTPTGMTAVLGGERDEIVAAAEKYGLTAANENGAGQIVVAGTLEQLDAFAADPPARARLRPLQVAGAFHTEHMVPAVAQLASYARSISVHDPRTRLISNADGTIVHNGREVLARLVRQVSSPVRWDLCMSTMADLGVTAMLELPPSGALTGLAKRGLPGIETLAITTPDDLPAAWDLIERHATPTHMSQAPTWRLLVAPVKGTFRLASEAVAGDKLVAGAPIGSVVNLRDEQPVLAPHGGTIVEWLVEDGDPVSPGQPIIRLHPEPVGI</sequence>
<dbReference type="GO" id="GO:0004314">
    <property type="term" value="F:[acyl-carrier-protein] S-malonyltransferase activity"/>
    <property type="evidence" value="ECO:0007669"/>
    <property type="project" value="UniProtKB-EC"/>
</dbReference>
<dbReference type="Gene3D" id="3.40.366.10">
    <property type="entry name" value="Malonyl-Coenzyme A Acyl Carrier Protein, domain 2"/>
    <property type="match status" value="1"/>
</dbReference>
<dbReference type="Gene3D" id="2.40.50.100">
    <property type="match status" value="1"/>
</dbReference>
<dbReference type="InterPro" id="IPR011053">
    <property type="entry name" value="Single_hybrid_motif"/>
</dbReference>
<evidence type="ECO:0000256" key="3">
    <source>
        <dbReference type="ARBA" id="ARBA00023315"/>
    </source>
</evidence>
<dbReference type="Pfam" id="PF00698">
    <property type="entry name" value="Acyl_transf_1"/>
    <property type="match status" value="1"/>
</dbReference>
<dbReference type="SUPFAM" id="SSF51230">
    <property type="entry name" value="Single hybrid motif"/>
    <property type="match status" value="1"/>
</dbReference>
<dbReference type="EMBL" id="CAFBPU010000074">
    <property type="protein sequence ID" value="CAB5040170.1"/>
    <property type="molecule type" value="Genomic_DNA"/>
</dbReference>
<reference evidence="6" key="1">
    <citation type="submission" date="2020-05" db="EMBL/GenBank/DDBJ databases">
        <authorList>
            <person name="Chiriac C."/>
            <person name="Salcher M."/>
            <person name="Ghai R."/>
            <person name="Kavagutti S V."/>
        </authorList>
    </citation>
    <scope>NUCLEOTIDE SEQUENCE</scope>
</reference>
<dbReference type="SUPFAM" id="SSF52151">
    <property type="entry name" value="FabD/lysophospholipase-like"/>
    <property type="match status" value="1"/>
</dbReference>
<dbReference type="AlphaFoldDB" id="A0A6J7JPG3"/>
<protein>
    <recommendedName>
        <fullName evidence="1">[acyl-carrier-protein] S-malonyltransferase</fullName>
        <ecNumber evidence="1">2.3.1.39</ecNumber>
    </recommendedName>
</protein>
<evidence type="ECO:0000256" key="1">
    <source>
        <dbReference type="ARBA" id="ARBA00013258"/>
    </source>
</evidence>
<dbReference type="GO" id="GO:0005829">
    <property type="term" value="C:cytosol"/>
    <property type="evidence" value="ECO:0007669"/>
    <property type="project" value="TreeGrafter"/>
</dbReference>
<dbReference type="PANTHER" id="PTHR42681">
    <property type="entry name" value="MALONYL-COA-ACYL CARRIER PROTEIN TRANSACYLASE, MITOCHONDRIAL"/>
    <property type="match status" value="1"/>
</dbReference>
<dbReference type="InterPro" id="IPR016036">
    <property type="entry name" value="Malonyl_transacylase_ACP-bd"/>
</dbReference>
<dbReference type="InterPro" id="IPR001227">
    <property type="entry name" value="Ac_transferase_dom_sf"/>
</dbReference>
<dbReference type="EMBL" id="CAFBND010000048">
    <property type="protein sequence ID" value="CAB4944903.1"/>
    <property type="molecule type" value="Genomic_DNA"/>
</dbReference>
<comment type="catalytic activity">
    <reaction evidence="4">
        <text>holo-[ACP] + malonyl-CoA = malonyl-[ACP] + CoA</text>
        <dbReference type="Rhea" id="RHEA:41792"/>
        <dbReference type="Rhea" id="RHEA-COMP:9623"/>
        <dbReference type="Rhea" id="RHEA-COMP:9685"/>
        <dbReference type="ChEBI" id="CHEBI:57287"/>
        <dbReference type="ChEBI" id="CHEBI:57384"/>
        <dbReference type="ChEBI" id="CHEBI:64479"/>
        <dbReference type="ChEBI" id="CHEBI:78449"/>
        <dbReference type="EC" id="2.3.1.39"/>
    </reaction>
</comment>
<dbReference type="SMART" id="SM00827">
    <property type="entry name" value="PKS_AT"/>
    <property type="match status" value="1"/>
</dbReference>
<gene>
    <name evidence="6" type="ORF">UFOPK3752_01294</name>
    <name evidence="7" type="ORF">UFOPK4150_02288</name>
</gene>
<dbReference type="Gene3D" id="3.30.70.250">
    <property type="entry name" value="Malonyl-CoA ACP transacylase, ACP-binding"/>
    <property type="match status" value="1"/>
</dbReference>
<accession>A0A6J7JPG3</accession>
<evidence type="ECO:0000256" key="2">
    <source>
        <dbReference type="ARBA" id="ARBA00022679"/>
    </source>
</evidence>
<evidence type="ECO:0000259" key="5">
    <source>
        <dbReference type="SMART" id="SM00827"/>
    </source>
</evidence>
<name>A0A6J7JPG3_9ZZZZ</name>
<keyword evidence="3" id="KW-0012">Acyltransferase</keyword>
<dbReference type="InterPro" id="IPR050858">
    <property type="entry name" value="Mal-CoA-ACP_Trans/PKS_FabD"/>
</dbReference>
<dbReference type="SUPFAM" id="SSF55048">
    <property type="entry name" value="Probable ACP-binding domain of malonyl-CoA ACP transacylase"/>
    <property type="match status" value="1"/>
</dbReference>